<sequence>MRLVNYVVYVLLFGGVISLPSWADTNNLSGTLVVVNKKADSVDFIDLNSRKIKLTLATGGGPHELAMSADGYTAVVTNYAGGNSLSVFDVRQAKKVKTIDLSRYPSPHGVLFLKDQKRVAVSSEGSDSVVIVNIESGKIDKVIATEQSGSHMVALPESSKRVYTTNMRADTVSELDVKSGALLRKISMPKVPEAITINKSGSELWVGSNGDGLLSVFDVEQEHIIKQWKGYSFPYRVLLTRDEQFAVIPDYRGHTLDVVDVKSKEKLRQIKFEPGTGPKGVIFHPDDRTLFLSAYQKNKVFVIDIISGKTLFELPTGNGPDGIGYSAVVLP</sequence>
<dbReference type="OrthoDB" id="9776991at2"/>
<dbReference type="Gene3D" id="2.130.10.10">
    <property type="entry name" value="YVTN repeat-like/Quinoprotein amine dehydrogenase"/>
    <property type="match status" value="3"/>
</dbReference>
<accession>A0A2A5JQ93</accession>
<comment type="caution">
    <text evidence="1">The sequence shown here is derived from an EMBL/GenBank/DDBJ whole genome shotgun (WGS) entry which is preliminary data.</text>
</comment>
<protein>
    <recommendedName>
        <fullName evidence="3">YncE family protein</fullName>
    </recommendedName>
</protein>
<proteinExistence type="predicted"/>
<evidence type="ECO:0008006" key="3">
    <source>
        <dbReference type="Google" id="ProtNLM"/>
    </source>
</evidence>
<dbReference type="PANTHER" id="PTHR47197:SF3">
    <property type="entry name" value="DIHYDRO-HEME D1 DEHYDROGENASE"/>
    <property type="match status" value="1"/>
</dbReference>
<dbReference type="InterPro" id="IPR051200">
    <property type="entry name" value="Host-pathogen_enzymatic-act"/>
</dbReference>
<dbReference type="EMBL" id="NKHF01000052">
    <property type="protein sequence ID" value="PCK31499.1"/>
    <property type="molecule type" value="Genomic_DNA"/>
</dbReference>
<dbReference type="RefSeq" id="WP_099642241.1">
    <property type="nucleotide sequence ID" value="NZ_NKHF01000052.1"/>
</dbReference>
<organism evidence="1 2">
    <name type="scientific">Pseudoalteromonas piscicida</name>
    <dbReference type="NCBI Taxonomy" id="43662"/>
    <lineage>
        <taxon>Bacteria</taxon>
        <taxon>Pseudomonadati</taxon>
        <taxon>Pseudomonadota</taxon>
        <taxon>Gammaproteobacteria</taxon>
        <taxon>Alteromonadales</taxon>
        <taxon>Pseudoalteromonadaceae</taxon>
        <taxon>Pseudoalteromonas</taxon>
    </lineage>
</organism>
<evidence type="ECO:0000313" key="2">
    <source>
        <dbReference type="Proteomes" id="UP000228621"/>
    </source>
</evidence>
<dbReference type="Proteomes" id="UP000228621">
    <property type="component" value="Unassembled WGS sequence"/>
</dbReference>
<dbReference type="SUPFAM" id="SSF51004">
    <property type="entry name" value="C-terminal (heme d1) domain of cytochrome cd1-nitrite reductase"/>
    <property type="match status" value="1"/>
</dbReference>
<name>A0A2A5JQ93_PSEO7</name>
<dbReference type="AlphaFoldDB" id="A0A2A5JQ93"/>
<keyword evidence="2" id="KW-1185">Reference proteome</keyword>
<gene>
    <name evidence="1" type="ORF">CEX98_11630</name>
</gene>
<dbReference type="InterPro" id="IPR015943">
    <property type="entry name" value="WD40/YVTN_repeat-like_dom_sf"/>
</dbReference>
<reference evidence="2" key="1">
    <citation type="journal article" date="2019" name="Genome Announc.">
        <title>Draft Genome Sequence of Pseudoalteromonas piscicida Strain 36Y ROTHPW, an Hypersaline Seawater Isolate from the South Coast of Sonora, Mexico.</title>
        <authorList>
            <person name="Sanchez-Diaz R."/>
            <person name="Molina-Garza Z.J."/>
            <person name="Cruz-Suarez L.E."/>
            <person name="Selvin J."/>
            <person name="Kiran G.S."/>
            <person name="Ibarra-Gamez J.C."/>
            <person name="Gomez-Gil B."/>
            <person name="Galaviz-Silva L."/>
        </authorList>
    </citation>
    <scope>NUCLEOTIDE SEQUENCE [LARGE SCALE GENOMIC DNA]</scope>
    <source>
        <strain evidence="2">36Y_RITHPW</strain>
    </source>
</reference>
<evidence type="ECO:0000313" key="1">
    <source>
        <dbReference type="EMBL" id="PCK31499.1"/>
    </source>
</evidence>
<dbReference type="InterPro" id="IPR011048">
    <property type="entry name" value="Haem_d1_sf"/>
</dbReference>
<dbReference type="PANTHER" id="PTHR47197">
    <property type="entry name" value="PROTEIN NIRF"/>
    <property type="match status" value="1"/>
</dbReference>